<comment type="caution">
    <text evidence="1">The sequence shown here is derived from an EMBL/GenBank/DDBJ whole genome shotgun (WGS) entry which is preliminary data.</text>
</comment>
<dbReference type="Proteomes" id="UP000736328">
    <property type="component" value="Unassembled WGS sequence"/>
</dbReference>
<protein>
    <submittedName>
        <fullName evidence="1">Uncharacterized protein</fullName>
    </submittedName>
</protein>
<evidence type="ECO:0000313" key="2">
    <source>
        <dbReference type="Proteomes" id="UP000736328"/>
    </source>
</evidence>
<name>A0A933IBF2_UNCT6</name>
<sequence length="57" mass="6412">MRVLCGQRYAYACLKAINDAGQSLHTDKPELAHRYNLSILHRHAGKKKVKPELAPKA</sequence>
<accession>A0A933IBF2</accession>
<dbReference type="EMBL" id="JACQXR010000078">
    <property type="protein sequence ID" value="MBI4726747.1"/>
    <property type="molecule type" value="Genomic_DNA"/>
</dbReference>
<organism evidence="1 2">
    <name type="scientific">candidate division TA06 bacterium</name>
    <dbReference type="NCBI Taxonomy" id="2250710"/>
    <lineage>
        <taxon>Bacteria</taxon>
        <taxon>Bacteria division TA06</taxon>
    </lineage>
</organism>
<proteinExistence type="predicted"/>
<evidence type="ECO:0000313" key="1">
    <source>
        <dbReference type="EMBL" id="MBI4726747.1"/>
    </source>
</evidence>
<gene>
    <name evidence="1" type="ORF">HY768_05935</name>
</gene>
<reference evidence="1" key="1">
    <citation type="submission" date="2020-07" db="EMBL/GenBank/DDBJ databases">
        <title>Huge and variable diversity of episymbiotic CPR bacteria and DPANN archaea in groundwater ecosystems.</title>
        <authorList>
            <person name="He C.Y."/>
            <person name="Keren R."/>
            <person name="Whittaker M."/>
            <person name="Farag I.F."/>
            <person name="Doudna J."/>
            <person name="Cate J.H.D."/>
            <person name="Banfield J.F."/>
        </authorList>
    </citation>
    <scope>NUCLEOTIDE SEQUENCE</scope>
    <source>
        <strain evidence="1">NC_groundwater_1520_Pr4_B-0.1um_53_5</strain>
    </source>
</reference>
<dbReference type="AlphaFoldDB" id="A0A933IBF2"/>